<sequence>LNQREVEAQAEKANAQKAAAGERRAEVENGRLRDEVNRLRAELLELNDSKVSNRFQFPYLVRFLKGDCGSQIYAVCISASGTSYVATQDFLFSFLRIFKSIHAI</sequence>
<name>A0A183A160_9TREM</name>
<accession>A0A183A160</accession>
<organism evidence="2">
    <name type="scientific">Echinostoma caproni</name>
    <dbReference type="NCBI Taxonomy" id="27848"/>
    <lineage>
        <taxon>Eukaryota</taxon>
        <taxon>Metazoa</taxon>
        <taxon>Spiralia</taxon>
        <taxon>Lophotrochozoa</taxon>
        <taxon>Platyhelminthes</taxon>
        <taxon>Trematoda</taxon>
        <taxon>Digenea</taxon>
        <taxon>Plagiorchiida</taxon>
        <taxon>Echinostomata</taxon>
        <taxon>Echinostomatoidea</taxon>
        <taxon>Echinostomatidae</taxon>
        <taxon>Echinostoma</taxon>
    </lineage>
</organism>
<dbReference type="AlphaFoldDB" id="A0A183A160"/>
<evidence type="ECO:0000313" key="2">
    <source>
        <dbReference type="WBParaSite" id="ECPE_0000069501-mRNA-1"/>
    </source>
</evidence>
<dbReference type="WBParaSite" id="ECPE_0000069501-mRNA-1">
    <property type="protein sequence ID" value="ECPE_0000069501-mRNA-1"/>
    <property type="gene ID" value="ECPE_0000069501"/>
</dbReference>
<keyword evidence="1" id="KW-0175">Coiled coil</keyword>
<reference evidence="2" key="1">
    <citation type="submission" date="2016-06" db="UniProtKB">
        <authorList>
            <consortium name="WormBaseParasite"/>
        </authorList>
    </citation>
    <scope>IDENTIFICATION</scope>
</reference>
<proteinExistence type="predicted"/>
<protein>
    <submittedName>
        <fullName evidence="2">Kinesin motor domain-containing protein</fullName>
    </submittedName>
</protein>
<feature type="coiled-coil region" evidence="1">
    <location>
        <begin position="3"/>
        <end position="49"/>
    </location>
</feature>
<evidence type="ECO:0000256" key="1">
    <source>
        <dbReference type="SAM" id="Coils"/>
    </source>
</evidence>